<comment type="caution">
    <text evidence="1">The sequence shown here is derived from an EMBL/GenBank/DDBJ whole genome shotgun (WGS) entry which is preliminary data.</text>
</comment>
<evidence type="ECO:0008006" key="3">
    <source>
        <dbReference type="Google" id="ProtNLM"/>
    </source>
</evidence>
<dbReference type="EMBL" id="JACMRX010000004">
    <property type="protein sequence ID" value="KAF7990573.1"/>
    <property type="molecule type" value="Genomic_DNA"/>
</dbReference>
<dbReference type="Proteomes" id="UP000639338">
    <property type="component" value="Unassembled WGS sequence"/>
</dbReference>
<evidence type="ECO:0000313" key="2">
    <source>
        <dbReference type="Proteomes" id="UP000639338"/>
    </source>
</evidence>
<dbReference type="InterPro" id="IPR006594">
    <property type="entry name" value="LisH"/>
</dbReference>
<dbReference type="AlphaFoldDB" id="A0A835CQU6"/>
<dbReference type="Pfam" id="PF16045">
    <property type="entry name" value="LisH_2"/>
    <property type="match status" value="1"/>
</dbReference>
<reference evidence="1 2" key="1">
    <citation type="submission" date="2020-08" db="EMBL/GenBank/DDBJ databases">
        <title>Aphidius gifuensis genome sequencing and assembly.</title>
        <authorList>
            <person name="Du Z."/>
        </authorList>
    </citation>
    <scope>NUCLEOTIDE SEQUENCE [LARGE SCALE GENOMIC DNA]</scope>
    <source>
        <strain evidence="1">YNYX2018</strain>
        <tissue evidence="1">Adults</tissue>
    </source>
</reference>
<keyword evidence="2" id="KW-1185">Reference proteome</keyword>
<proteinExistence type="predicted"/>
<organism evidence="1 2">
    <name type="scientific">Aphidius gifuensis</name>
    <name type="common">Parasitoid wasp</name>
    <dbReference type="NCBI Taxonomy" id="684658"/>
    <lineage>
        <taxon>Eukaryota</taxon>
        <taxon>Metazoa</taxon>
        <taxon>Ecdysozoa</taxon>
        <taxon>Arthropoda</taxon>
        <taxon>Hexapoda</taxon>
        <taxon>Insecta</taxon>
        <taxon>Pterygota</taxon>
        <taxon>Neoptera</taxon>
        <taxon>Endopterygota</taxon>
        <taxon>Hymenoptera</taxon>
        <taxon>Apocrita</taxon>
        <taxon>Ichneumonoidea</taxon>
        <taxon>Braconidae</taxon>
        <taxon>Aphidiinae</taxon>
        <taxon>Aphidius</taxon>
    </lineage>
</organism>
<sequence>MDNDFYSSLYTWFDKCGIISDVRTHLRHSLFQVLKTKDMTFDKTKVFSPSANQYFYDLLIADYLWNHDYDYTLSVFASEVPILVNHNHKPIISYKKNTQKTSAKRKLQSDYICYTLEALGIQPNETVGKSIITDYANNDVSLLLSILKYHSQSNQPDTAVVSKKVPCDCEKKNSTSIDLSKKNVMVDEMMEKLLIQKNVFDKQLTKKKSQLKNYSCTVGQQMVAINDKLSKMQILIDEVNLKKKKFYQDKQKEEQRIHVKQLELSMKESTLYQEAKKLEIKWNNYTKLETNLKELKDELKRVKKKDQLENSSHIKTIETSIQTDECFFNNENINYSSYKETLELQMLIKEQQLRIEKLTLKAVSLSEKIETHFSQNTANVIFSPITHTECLSKNIYENSSTDDIIQDAKKRLKRLKEETFKADQGYFNSIVSLPLL</sequence>
<dbReference type="OrthoDB" id="206339at2759"/>
<gene>
    <name evidence="1" type="ORF">HCN44_000378</name>
</gene>
<name>A0A835CQU6_APHGI</name>
<protein>
    <recommendedName>
        <fullName evidence="3">LisH domain-containing protein</fullName>
    </recommendedName>
</protein>
<accession>A0A835CQU6</accession>
<evidence type="ECO:0000313" key="1">
    <source>
        <dbReference type="EMBL" id="KAF7990573.1"/>
    </source>
</evidence>